<dbReference type="Proteomes" id="UP001310594">
    <property type="component" value="Unassembled WGS sequence"/>
</dbReference>
<evidence type="ECO:0000313" key="2">
    <source>
        <dbReference type="EMBL" id="KAK5690558.1"/>
    </source>
</evidence>
<name>A0AAN7ZV80_9PEZI</name>
<sequence length="349" mass="38783">MRFWQLKPRRQLAPSRRHTTLIPLKSITTGGATADDGKTTSLNHTTMMDGGDARIRTGLLQLPAEMRNIIYELVLAVLLPNGRCVTTSYTVPPPSESPGDLASRNCRSGVIPALLQTSRQMRTEAMSIYFGRCLFFFAVHNRGGEFAKTFAWLQSTDPRALSYINRFVILGYVEGVESFDHVGRPCAFEVDLFLPGSYAQLHHWDESLGTKRSNKRVCLARALIDDFAQLRATEVWTQAEHKAHLIAVVKEVHDVLQMSYMEHIESWIGNMVAKMRDSRVAGMMVPNTRTQRIAYVIVSALALIAVCLIAGLVISPQQKPPHATDPEMIGATPSKVEGGLQVRGSHWTA</sequence>
<keyword evidence="1" id="KW-0812">Transmembrane</keyword>
<dbReference type="InterPro" id="IPR038883">
    <property type="entry name" value="AN11006-like"/>
</dbReference>
<comment type="caution">
    <text evidence="2">The sequence shown here is derived from an EMBL/GenBank/DDBJ whole genome shotgun (WGS) entry which is preliminary data.</text>
</comment>
<gene>
    <name evidence="2" type="ORF">LTR97_012111</name>
</gene>
<dbReference type="PANTHER" id="PTHR42085">
    <property type="entry name" value="F-BOX DOMAIN-CONTAINING PROTEIN"/>
    <property type="match status" value="1"/>
</dbReference>
<keyword evidence="1" id="KW-0472">Membrane</keyword>
<accession>A0AAN7ZV80</accession>
<evidence type="ECO:0000256" key="1">
    <source>
        <dbReference type="SAM" id="Phobius"/>
    </source>
</evidence>
<reference evidence="2" key="1">
    <citation type="submission" date="2023-08" db="EMBL/GenBank/DDBJ databases">
        <title>Black Yeasts Isolated from many extreme environments.</title>
        <authorList>
            <person name="Coleine C."/>
            <person name="Stajich J.E."/>
            <person name="Selbmann L."/>
        </authorList>
    </citation>
    <scope>NUCLEOTIDE SEQUENCE</scope>
    <source>
        <strain evidence="2">CCFEE 5810</strain>
    </source>
</reference>
<dbReference type="PANTHER" id="PTHR42085:SF1">
    <property type="entry name" value="F-BOX DOMAIN-CONTAINING PROTEIN"/>
    <property type="match status" value="1"/>
</dbReference>
<dbReference type="EMBL" id="JAVRQU010000024">
    <property type="protein sequence ID" value="KAK5690558.1"/>
    <property type="molecule type" value="Genomic_DNA"/>
</dbReference>
<feature type="transmembrane region" description="Helical" evidence="1">
    <location>
        <begin position="293"/>
        <end position="314"/>
    </location>
</feature>
<evidence type="ECO:0000313" key="3">
    <source>
        <dbReference type="Proteomes" id="UP001310594"/>
    </source>
</evidence>
<proteinExistence type="predicted"/>
<protein>
    <submittedName>
        <fullName evidence="2">Uncharacterized protein</fullName>
    </submittedName>
</protein>
<keyword evidence="1" id="KW-1133">Transmembrane helix</keyword>
<dbReference type="AlphaFoldDB" id="A0AAN7ZV80"/>
<organism evidence="2 3">
    <name type="scientific">Elasticomyces elasticus</name>
    <dbReference type="NCBI Taxonomy" id="574655"/>
    <lineage>
        <taxon>Eukaryota</taxon>
        <taxon>Fungi</taxon>
        <taxon>Dikarya</taxon>
        <taxon>Ascomycota</taxon>
        <taxon>Pezizomycotina</taxon>
        <taxon>Dothideomycetes</taxon>
        <taxon>Dothideomycetidae</taxon>
        <taxon>Mycosphaerellales</taxon>
        <taxon>Teratosphaeriaceae</taxon>
        <taxon>Elasticomyces</taxon>
    </lineage>
</organism>